<dbReference type="AlphaFoldDB" id="V8C8D3"/>
<evidence type="ECO:0000256" key="8">
    <source>
        <dbReference type="ARBA" id="ARBA00047639"/>
    </source>
</evidence>
<dbReference type="Gene3D" id="3.40.50.800">
    <property type="entry name" value="Anticodon-binding domain"/>
    <property type="match status" value="1"/>
</dbReference>
<keyword evidence="4 9" id="KW-0547">Nucleotide-binding</keyword>
<comment type="similarity">
    <text evidence="1 9">Belongs to the class-II aminoacyl-tRNA synthetase family.</text>
</comment>
<evidence type="ECO:0000256" key="7">
    <source>
        <dbReference type="ARBA" id="ARBA00023146"/>
    </source>
</evidence>
<dbReference type="InterPro" id="IPR041715">
    <property type="entry name" value="HisRS-like_core"/>
</dbReference>
<dbReference type="Pfam" id="PF13393">
    <property type="entry name" value="tRNA-synt_His"/>
    <property type="match status" value="1"/>
</dbReference>
<organism evidence="13 14">
    <name type="scientific">Helicobacter macacae MIT 99-5501</name>
    <dbReference type="NCBI Taxonomy" id="1357400"/>
    <lineage>
        <taxon>Bacteria</taxon>
        <taxon>Pseudomonadati</taxon>
        <taxon>Campylobacterota</taxon>
        <taxon>Epsilonproteobacteria</taxon>
        <taxon>Campylobacterales</taxon>
        <taxon>Helicobacteraceae</taxon>
        <taxon>Helicobacter</taxon>
    </lineage>
</organism>
<dbReference type="HOGENOM" id="CLU_025113_3_0_7"/>
<keyword evidence="9" id="KW-0963">Cytoplasm</keyword>
<keyword evidence="6 9" id="KW-0648">Protein biosynthesis</keyword>
<dbReference type="GO" id="GO:0006427">
    <property type="term" value="P:histidyl-tRNA aminoacylation"/>
    <property type="evidence" value="ECO:0007669"/>
    <property type="project" value="UniProtKB-UniRule"/>
</dbReference>
<dbReference type="InterPro" id="IPR036621">
    <property type="entry name" value="Anticodon-bd_dom_sf"/>
</dbReference>
<dbReference type="PIRSF" id="PIRSF001549">
    <property type="entry name" value="His-tRNA_synth"/>
    <property type="match status" value="1"/>
</dbReference>
<feature type="binding site" evidence="10">
    <location>
        <begin position="108"/>
        <end position="110"/>
    </location>
    <ligand>
        <name>L-histidine</name>
        <dbReference type="ChEBI" id="CHEBI:57595"/>
    </ligand>
</feature>
<keyword evidence="7 9" id="KW-0030">Aminoacyl-tRNA synthetase</keyword>
<evidence type="ECO:0000256" key="10">
    <source>
        <dbReference type="PIRSR" id="PIRSR001549-1"/>
    </source>
</evidence>
<dbReference type="GO" id="GO:0004821">
    <property type="term" value="F:histidine-tRNA ligase activity"/>
    <property type="evidence" value="ECO:0007669"/>
    <property type="project" value="UniProtKB-UniRule"/>
</dbReference>
<evidence type="ECO:0000256" key="11">
    <source>
        <dbReference type="SAM" id="MobiDB-lite"/>
    </source>
</evidence>
<evidence type="ECO:0000313" key="14">
    <source>
        <dbReference type="Proteomes" id="UP000018731"/>
    </source>
</evidence>
<feature type="binding site" evidence="10">
    <location>
        <position position="156"/>
    </location>
    <ligand>
        <name>L-histidine</name>
        <dbReference type="ChEBI" id="CHEBI:57595"/>
    </ligand>
</feature>
<dbReference type="Proteomes" id="UP000018731">
    <property type="component" value="Unassembled WGS sequence"/>
</dbReference>
<evidence type="ECO:0000313" key="13">
    <source>
        <dbReference type="EMBL" id="ETD23614.1"/>
    </source>
</evidence>
<comment type="catalytic activity">
    <reaction evidence="8 9">
        <text>tRNA(His) + L-histidine + ATP = L-histidyl-tRNA(His) + AMP + diphosphate + H(+)</text>
        <dbReference type="Rhea" id="RHEA:17313"/>
        <dbReference type="Rhea" id="RHEA-COMP:9665"/>
        <dbReference type="Rhea" id="RHEA-COMP:9689"/>
        <dbReference type="ChEBI" id="CHEBI:15378"/>
        <dbReference type="ChEBI" id="CHEBI:30616"/>
        <dbReference type="ChEBI" id="CHEBI:33019"/>
        <dbReference type="ChEBI" id="CHEBI:57595"/>
        <dbReference type="ChEBI" id="CHEBI:78442"/>
        <dbReference type="ChEBI" id="CHEBI:78527"/>
        <dbReference type="ChEBI" id="CHEBI:456215"/>
        <dbReference type="EC" id="6.1.1.21"/>
    </reaction>
</comment>
<feature type="binding site" evidence="10">
    <location>
        <position position="138"/>
    </location>
    <ligand>
        <name>L-histidine</name>
        <dbReference type="ChEBI" id="CHEBI:57595"/>
    </ligand>
</feature>
<dbReference type="PROSITE" id="PS50862">
    <property type="entry name" value="AA_TRNA_LIGASE_II"/>
    <property type="match status" value="1"/>
</dbReference>
<evidence type="ECO:0000259" key="12">
    <source>
        <dbReference type="PROSITE" id="PS50862"/>
    </source>
</evidence>
<protein>
    <recommendedName>
        <fullName evidence="9">Histidine--tRNA ligase</fullName>
        <ecNumber evidence="9">6.1.1.21</ecNumber>
    </recommendedName>
    <alternativeName>
        <fullName evidence="9">Histidyl-tRNA synthetase</fullName>
        <shortName evidence="9">HisRS</shortName>
    </alternativeName>
</protein>
<dbReference type="Pfam" id="PF03129">
    <property type="entry name" value="HGTP_anticodon"/>
    <property type="match status" value="1"/>
</dbReference>
<name>V8C8D3_9HELI</name>
<dbReference type="NCBIfam" id="TIGR00442">
    <property type="entry name" value="hisS"/>
    <property type="match status" value="1"/>
</dbReference>
<dbReference type="CDD" id="cd00773">
    <property type="entry name" value="HisRS-like_core"/>
    <property type="match status" value="1"/>
</dbReference>
<evidence type="ECO:0000256" key="1">
    <source>
        <dbReference type="ARBA" id="ARBA00008226"/>
    </source>
</evidence>
<evidence type="ECO:0000256" key="4">
    <source>
        <dbReference type="ARBA" id="ARBA00022741"/>
    </source>
</evidence>
<feature type="binding site" evidence="10">
    <location>
        <position position="152"/>
    </location>
    <ligand>
        <name>L-histidine</name>
        <dbReference type="ChEBI" id="CHEBI:57595"/>
    </ligand>
</feature>
<dbReference type="PATRIC" id="fig|1357400.3.peg.1906"/>
<dbReference type="GO" id="GO:0005737">
    <property type="term" value="C:cytoplasm"/>
    <property type="evidence" value="ECO:0007669"/>
    <property type="project" value="UniProtKB-SubCell"/>
</dbReference>
<dbReference type="STRING" id="1357400.HMPREF2086_01420"/>
<dbReference type="InterPro" id="IPR015807">
    <property type="entry name" value="His-tRNA-ligase"/>
</dbReference>
<evidence type="ECO:0000256" key="5">
    <source>
        <dbReference type="ARBA" id="ARBA00022840"/>
    </source>
</evidence>
<dbReference type="PANTHER" id="PTHR11476:SF7">
    <property type="entry name" value="HISTIDINE--TRNA LIGASE"/>
    <property type="match status" value="1"/>
</dbReference>
<dbReference type="InterPro" id="IPR004154">
    <property type="entry name" value="Anticodon-bd"/>
</dbReference>
<feature type="binding site" evidence="10">
    <location>
        <position position="307"/>
    </location>
    <ligand>
        <name>L-histidine</name>
        <dbReference type="ChEBI" id="CHEBI:57595"/>
    </ligand>
</feature>
<sequence length="467" mass="52688">MPKSSQKSNKQTTPKDSTNPQTKAQNQNTLITPRTLSGFRDYLPKEAMAKEKLIASLTTVFESFGFAPIETPHLEYAEILLRQGSDEIQKELYRFVDNGGRDVVLRFDQTVPLARFITQYRNELDLPFKRFAIGNVFRGERAQKGRYREFTQCDFDFIGSDSIGCDAEIIEVIYASLSALGLDEFTIWVNHRSVLNGIAEHFGIRDSKDLESFLRLIDKLDKIGEENLAKELQSTLKLDSKKVDEIISLISIKQITQRDEFFASVAHLKEWNAELKKGIEELESCFRILSSVQMATSSCRVSFAIARGLGYYTGIVYETTLNRLKSLGSVCSGGRYDNLTRSFSRERISGVGASIGLDRLLAGLEELGVLRGKSTSAEVLIVCMREEFIAYAHQIAQSLRRSKIYTEVYPQATKLQKSLSYANNKGHEHCIIIGENEFSTQTLTIKNMTTGVQFDSISLLRVIEIVK</sequence>
<dbReference type="HAMAP" id="MF_00127">
    <property type="entry name" value="His_tRNA_synth"/>
    <property type="match status" value="1"/>
</dbReference>
<proteinExistence type="inferred from homology"/>
<reference evidence="13 14" key="1">
    <citation type="journal article" date="2014" name="Genome Announc.">
        <title>Draft genome sequences of six enterohepatic helicobacter species isolated from humans and one from rhesus macaques.</title>
        <authorList>
            <person name="Shen Z."/>
            <person name="Sheh A."/>
            <person name="Young S.K."/>
            <person name="Abouelliel A."/>
            <person name="Ward D.V."/>
            <person name="Earl A.M."/>
            <person name="Fox J.G."/>
        </authorList>
    </citation>
    <scope>NUCLEOTIDE SEQUENCE [LARGE SCALE GENOMIC DNA]</scope>
    <source>
        <strain evidence="13 14">MIT 99-5501</strain>
    </source>
</reference>
<dbReference type="GO" id="GO:0005524">
    <property type="term" value="F:ATP binding"/>
    <property type="evidence" value="ECO:0007669"/>
    <property type="project" value="UniProtKB-UniRule"/>
</dbReference>
<evidence type="ECO:0000256" key="9">
    <source>
        <dbReference type="HAMAP-Rule" id="MF_00127"/>
    </source>
</evidence>
<feature type="binding site" evidence="10">
    <location>
        <begin position="311"/>
        <end position="312"/>
    </location>
    <ligand>
        <name>L-histidine</name>
        <dbReference type="ChEBI" id="CHEBI:57595"/>
    </ligand>
</feature>
<dbReference type="InterPro" id="IPR004516">
    <property type="entry name" value="HisRS/HisZ"/>
</dbReference>
<dbReference type="InterPro" id="IPR045864">
    <property type="entry name" value="aa-tRNA-synth_II/BPL/LPL"/>
</dbReference>
<dbReference type="PANTHER" id="PTHR11476">
    <property type="entry name" value="HISTIDYL-TRNA SYNTHETASE"/>
    <property type="match status" value="1"/>
</dbReference>
<evidence type="ECO:0000256" key="6">
    <source>
        <dbReference type="ARBA" id="ARBA00022917"/>
    </source>
</evidence>
<dbReference type="RefSeq" id="WP_023928161.1">
    <property type="nucleotide sequence ID" value="NZ_KI669454.1"/>
</dbReference>
<keyword evidence="5 9" id="KW-0067">ATP-binding</keyword>
<dbReference type="SUPFAM" id="SSF52954">
    <property type="entry name" value="Class II aaRS ABD-related"/>
    <property type="match status" value="1"/>
</dbReference>
<keyword evidence="3 9" id="KW-0436">Ligase</keyword>
<gene>
    <name evidence="9" type="primary">hisS</name>
    <name evidence="13" type="ORF">HMPREF2086_01420</name>
</gene>
<dbReference type="eggNOG" id="COG0124">
    <property type="taxonomic scope" value="Bacteria"/>
</dbReference>
<dbReference type="OrthoDB" id="9800814at2"/>
<keyword evidence="14" id="KW-1185">Reference proteome</keyword>
<dbReference type="SUPFAM" id="SSF55681">
    <property type="entry name" value="Class II aaRS and biotin synthetases"/>
    <property type="match status" value="1"/>
</dbReference>
<feature type="region of interest" description="Disordered" evidence="11">
    <location>
        <begin position="1"/>
        <end position="30"/>
    </location>
</feature>
<feature type="domain" description="Aminoacyl-transfer RNA synthetases class-II family profile" evidence="12">
    <location>
        <begin position="51"/>
        <end position="410"/>
    </location>
</feature>
<evidence type="ECO:0000256" key="3">
    <source>
        <dbReference type="ARBA" id="ARBA00022598"/>
    </source>
</evidence>
<dbReference type="EC" id="6.1.1.21" evidence="9"/>
<comment type="subcellular location">
    <subcellularLocation>
        <location evidence="9">Cytoplasm</location>
    </subcellularLocation>
</comment>
<evidence type="ECO:0000256" key="2">
    <source>
        <dbReference type="ARBA" id="ARBA00011738"/>
    </source>
</evidence>
<dbReference type="EMBL" id="AZJI01000005">
    <property type="protein sequence ID" value="ETD23614.1"/>
    <property type="molecule type" value="Genomic_DNA"/>
</dbReference>
<dbReference type="InterPro" id="IPR006195">
    <property type="entry name" value="aa-tRNA-synth_II"/>
</dbReference>
<dbReference type="Gene3D" id="3.30.930.10">
    <property type="entry name" value="Bira Bifunctional Protein, Domain 2"/>
    <property type="match status" value="1"/>
</dbReference>
<comment type="subunit">
    <text evidence="2 9">Homodimer.</text>
</comment>
<comment type="caution">
    <text evidence="13">The sequence shown here is derived from an EMBL/GenBank/DDBJ whole genome shotgun (WGS) entry which is preliminary data.</text>
</comment>
<accession>V8C8D3</accession>